<dbReference type="PROSITE" id="PS51332">
    <property type="entry name" value="B12_BINDING"/>
    <property type="match status" value="1"/>
</dbReference>
<accession>A0A1G2QI64</accession>
<evidence type="ECO:0000256" key="4">
    <source>
        <dbReference type="ARBA" id="ARBA00023004"/>
    </source>
</evidence>
<dbReference type="GO" id="GO:0046872">
    <property type="term" value="F:metal ion binding"/>
    <property type="evidence" value="ECO:0007669"/>
    <property type="project" value="UniProtKB-KW"/>
</dbReference>
<dbReference type="SFLD" id="SFLDG01123">
    <property type="entry name" value="methyltransferase_(Class_B)"/>
    <property type="match status" value="1"/>
</dbReference>
<dbReference type="GO" id="GO:0003824">
    <property type="term" value="F:catalytic activity"/>
    <property type="evidence" value="ECO:0007669"/>
    <property type="project" value="InterPro"/>
</dbReference>
<evidence type="ECO:0000259" key="6">
    <source>
        <dbReference type="PROSITE" id="PS51332"/>
    </source>
</evidence>
<dbReference type="SFLD" id="SFLDG01082">
    <property type="entry name" value="B12-binding_domain_containing"/>
    <property type="match status" value="1"/>
</dbReference>
<dbReference type="GO" id="GO:0051539">
    <property type="term" value="F:4 iron, 4 sulfur cluster binding"/>
    <property type="evidence" value="ECO:0007669"/>
    <property type="project" value="UniProtKB-KW"/>
</dbReference>
<dbReference type="Pfam" id="PF04055">
    <property type="entry name" value="Radical_SAM"/>
    <property type="match status" value="1"/>
</dbReference>
<evidence type="ECO:0000259" key="7">
    <source>
        <dbReference type="PROSITE" id="PS51918"/>
    </source>
</evidence>
<keyword evidence="4" id="KW-0408">Iron</keyword>
<dbReference type="Gene3D" id="3.40.50.280">
    <property type="entry name" value="Cobalamin-binding domain"/>
    <property type="match status" value="1"/>
</dbReference>
<comment type="cofactor">
    <cofactor evidence="1">
        <name>[4Fe-4S] cluster</name>
        <dbReference type="ChEBI" id="CHEBI:49883"/>
    </cofactor>
</comment>
<dbReference type="PANTHER" id="PTHR43409">
    <property type="entry name" value="ANAEROBIC MAGNESIUM-PROTOPORPHYRIN IX MONOMETHYL ESTER CYCLASE-RELATED"/>
    <property type="match status" value="1"/>
</dbReference>
<keyword evidence="3" id="KW-0479">Metal-binding</keyword>
<evidence type="ECO:0000256" key="5">
    <source>
        <dbReference type="ARBA" id="ARBA00023014"/>
    </source>
</evidence>
<dbReference type="InterPro" id="IPR058240">
    <property type="entry name" value="rSAM_sf"/>
</dbReference>
<dbReference type="AlphaFoldDB" id="A0A1G2QI64"/>
<dbReference type="InterPro" id="IPR051198">
    <property type="entry name" value="BchE-like"/>
</dbReference>
<evidence type="ECO:0000313" key="8">
    <source>
        <dbReference type="EMBL" id="OHA59661.1"/>
    </source>
</evidence>
<name>A0A1G2QI64_9BACT</name>
<dbReference type="Proteomes" id="UP000177838">
    <property type="component" value="Unassembled WGS sequence"/>
</dbReference>
<dbReference type="InterPro" id="IPR006158">
    <property type="entry name" value="Cobalamin-bd"/>
</dbReference>
<feature type="domain" description="Radical SAM core" evidence="7">
    <location>
        <begin position="208"/>
        <end position="464"/>
    </location>
</feature>
<dbReference type="STRING" id="1802439.A2589_02275"/>
<dbReference type="InterPro" id="IPR034466">
    <property type="entry name" value="Methyltransferase_Class_B"/>
</dbReference>
<dbReference type="InterPro" id="IPR023404">
    <property type="entry name" value="rSAM_horseshoe"/>
</dbReference>
<comment type="caution">
    <text evidence="8">The sequence shown here is derived from an EMBL/GenBank/DDBJ whole genome shotgun (WGS) entry which is preliminary data.</text>
</comment>
<organism evidence="8 9">
    <name type="scientific">Candidatus Vogelbacteria bacterium RIFOXYD1_FULL_46_19</name>
    <dbReference type="NCBI Taxonomy" id="1802439"/>
    <lineage>
        <taxon>Bacteria</taxon>
        <taxon>Candidatus Vogeliibacteriota</taxon>
    </lineage>
</organism>
<dbReference type="CDD" id="cd01335">
    <property type="entry name" value="Radical_SAM"/>
    <property type="match status" value="1"/>
</dbReference>
<dbReference type="Pfam" id="PF02310">
    <property type="entry name" value="B12-binding"/>
    <property type="match status" value="1"/>
</dbReference>
<evidence type="ECO:0000256" key="1">
    <source>
        <dbReference type="ARBA" id="ARBA00001966"/>
    </source>
</evidence>
<dbReference type="EMBL" id="MHTK01000006">
    <property type="protein sequence ID" value="OHA59661.1"/>
    <property type="molecule type" value="Genomic_DNA"/>
</dbReference>
<proteinExistence type="predicted"/>
<keyword evidence="2" id="KW-0949">S-adenosyl-L-methionine</keyword>
<reference evidence="8 9" key="1">
    <citation type="journal article" date="2016" name="Nat. Commun.">
        <title>Thousands of microbial genomes shed light on interconnected biogeochemical processes in an aquifer system.</title>
        <authorList>
            <person name="Anantharaman K."/>
            <person name="Brown C.T."/>
            <person name="Hug L.A."/>
            <person name="Sharon I."/>
            <person name="Castelle C.J."/>
            <person name="Probst A.J."/>
            <person name="Thomas B.C."/>
            <person name="Singh A."/>
            <person name="Wilkins M.J."/>
            <person name="Karaoz U."/>
            <person name="Brodie E.L."/>
            <person name="Williams K.H."/>
            <person name="Hubbard S.S."/>
            <person name="Banfield J.F."/>
        </authorList>
    </citation>
    <scope>NUCLEOTIDE SEQUENCE [LARGE SCALE GENOMIC DNA]</scope>
</reference>
<dbReference type="InterPro" id="IPR006638">
    <property type="entry name" value="Elp3/MiaA/NifB-like_rSAM"/>
</dbReference>
<gene>
    <name evidence="8" type="ORF">A2589_02275</name>
</gene>
<evidence type="ECO:0000313" key="9">
    <source>
        <dbReference type="Proteomes" id="UP000177838"/>
    </source>
</evidence>
<dbReference type="Gene3D" id="3.80.30.20">
    <property type="entry name" value="tm_1862 like domain"/>
    <property type="match status" value="1"/>
</dbReference>
<dbReference type="SUPFAM" id="SSF102114">
    <property type="entry name" value="Radical SAM enzymes"/>
    <property type="match status" value="1"/>
</dbReference>
<keyword evidence="5" id="KW-0411">Iron-sulfur</keyword>
<sequence>MSIETPRPDGSLGPLYLASALESAGYETDVLDASVGTKENSLEETFYRSEVQANGLIRIGMNKDQLASEIARGGYDVVGISSNFTPQTRLALEVAEAAKIVSRDILVIAGGVNARNLPTPFFRSGNVDAICLSEGERVVVRLIQAWQIGIDLAEVPGVITERGGLTVCCPVDPNDIDLDLDRLPFPAWHKLPFQHYDKISSPHGVISNGHDRYAPIMTSRGCPFRCKYCHISVEKSQPITFGNIGSLRLKSIDRVFAEIDRLKNLGVSKIYFEDDSLLAKKDRVRRIFSQIKHKGLKIADVNGVNLVHFLKTVSGGSHVIDVEYLELLADAGFDQIVFPVESASQRILNKYATGKLNHEHLDVVELVKTASKIGITCPVNIMIGFPDETEEEIRKSIELGRCLVLAGAAYCTFFIPIPFPGSQLYEIALKGGHIDPSFDPDLLNWKNAVMRNTTVSPERVLELRDWGWRHANTDDHVRMRLETSIGSRWSGG</sequence>
<protein>
    <submittedName>
        <fullName evidence="8">Uncharacterized protein</fullName>
    </submittedName>
</protein>
<feature type="domain" description="B12-binding" evidence="6">
    <location>
        <begin position="1"/>
        <end position="153"/>
    </location>
</feature>
<dbReference type="PROSITE" id="PS51918">
    <property type="entry name" value="RADICAL_SAM"/>
    <property type="match status" value="1"/>
</dbReference>
<dbReference type="SFLD" id="SFLDS00029">
    <property type="entry name" value="Radical_SAM"/>
    <property type="match status" value="1"/>
</dbReference>
<evidence type="ECO:0000256" key="2">
    <source>
        <dbReference type="ARBA" id="ARBA00022691"/>
    </source>
</evidence>
<dbReference type="InterPro" id="IPR007197">
    <property type="entry name" value="rSAM"/>
</dbReference>
<dbReference type="SMART" id="SM00729">
    <property type="entry name" value="Elp3"/>
    <property type="match status" value="1"/>
</dbReference>
<dbReference type="GO" id="GO:0031419">
    <property type="term" value="F:cobalamin binding"/>
    <property type="evidence" value="ECO:0007669"/>
    <property type="project" value="InterPro"/>
</dbReference>
<evidence type="ECO:0000256" key="3">
    <source>
        <dbReference type="ARBA" id="ARBA00022723"/>
    </source>
</evidence>